<feature type="transmembrane region" description="Helical" evidence="1">
    <location>
        <begin position="108"/>
        <end position="124"/>
    </location>
</feature>
<keyword evidence="1" id="KW-1133">Transmembrane helix</keyword>
<proteinExistence type="predicted"/>
<protein>
    <submittedName>
        <fullName evidence="2">DUF308 domain-containing protein</fullName>
    </submittedName>
</protein>
<dbReference type="EMBL" id="DXBM01000039">
    <property type="protein sequence ID" value="HIZ46275.1"/>
    <property type="molecule type" value="Genomic_DNA"/>
</dbReference>
<gene>
    <name evidence="2" type="ORF">IAA19_04570</name>
</gene>
<feature type="transmembrane region" description="Helical" evidence="1">
    <location>
        <begin position="136"/>
        <end position="161"/>
    </location>
</feature>
<keyword evidence="1" id="KW-0472">Membrane</keyword>
<accession>A0A9D2EZB5</accession>
<evidence type="ECO:0000313" key="3">
    <source>
        <dbReference type="Proteomes" id="UP000824062"/>
    </source>
</evidence>
<keyword evidence="1" id="KW-0812">Transmembrane</keyword>
<comment type="caution">
    <text evidence="2">The sequence shown here is derived from an EMBL/GenBank/DDBJ whole genome shotgun (WGS) entry which is preliminary data.</text>
</comment>
<dbReference type="InterPro" id="IPR005325">
    <property type="entry name" value="DUF308_memb"/>
</dbReference>
<feature type="transmembrane region" description="Helical" evidence="1">
    <location>
        <begin position="27"/>
        <end position="45"/>
    </location>
</feature>
<name>A0A9D2EZB5_9ACTN</name>
<dbReference type="GO" id="GO:0005886">
    <property type="term" value="C:plasma membrane"/>
    <property type="evidence" value="ECO:0007669"/>
    <property type="project" value="TreeGrafter"/>
</dbReference>
<dbReference type="PANTHER" id="PTHR34989:SF1">
    <property type="entry name" value="PROTEIN HDED"/>
    <property type="match status" value="1"/>
</dbReference>
<dbReference type="Proteomes" id="UP000824062">
    <property type="component" value="Unassembled WGS sequence"/>
</dbReference>
<dbReference type="Pfam" id="PF03729">
    <property type="entry name" value="DUF308"/>
    <property type="match status" value="2"/>
</dbReference>
<dbReference type="PANTHER" id="PTHR34989">
    <property type="entry name" value="PROTEIN HDED"/>
    <property type="match status" value="1"/>
</dbReference>
<dbReference type="AlphaFoldDB" id="A0A9D2EZB5"/>
<evidence type="ECO:0000313" key="2">
    <source>
        <dbReference type="EMBL" id="HIZ46275.1"/>
    </source>
</evidence>
<evidence type="ECO:0000256" key="1">
    <source>
        <dbReference type="SAM" id="Phobius"/>
    </source>
</evidence>
<reference evidence="2" key="1">
    <citation type="journal article" date="2021" name="PeerJ">
        <title>Extensive microbial diversity within the chicken gut microbiome revealed by metagenomics and culture.</title>
        <authorList>
            <person name="Gilroy R."/>
            <person name="Ravi A."/>
            <person name="Getino M."/>
            <person name="Pursley I."/>
            <person name="Horton D.L."/>
            <person name="Alikhan N.F."/>
            <person name="Baker D."/>
            <person name="Gharbi K."/>
            <person name="Hall N."/>
            <person name="Watson M."/>
            <person name="Adriaenssens E.M."/>
            <person name="Foster-Nyarko E."/>
            <person name="Jarju S."/>
            <person name="Secka A."/>
            <person name="Antonio M."/>
            <person name="Oren A."/>
            <person name="Chaudhuri R.R."/>
            <person name="La Ragione R."/>
            <person name="Hildebrand F."/>
            <person name="Pallen M.J."/>
        </authorList>
    </citation>
    <scope>NUCLEOTIDE SEQUENCE</scope>
    <source>
        <strain evidence="2">ChiHjej12B11-14209</strain>
    </source>
</reference>
<feature type="transmembrane region" description="Helical" evidence="1">
    <location>
        <begin position="51"/>
        <end position="72"/>
    </location>
</feature>
<dbReference type="InterPro" id="IPR052712">
    <property type="entry name" value="Acid_resist_chaperone_HdeD"/>
</dbReference>
<feature type="transmembrane region" description="Helical" evidence="1">
    <location>
        <begin position="167"/>
        <end position="186"/>
    </location>
</feature>
<reference evidence="2" key="2">
    <citation type="submission" date="2021-04" db="EMBL/GenBank/DDBJ databases">
        <authorList>
            <person name="Gilroy R."/>
        </authorList>
    </citation>
    <scope>NUCLEOTIDE SEQUENCE</scope>
    <source>
        <strain evidence="2">ChiHjej12B11-14209</strain>
    </source>
</reference>
<organism evidence="2 3">
    <name type="scientific">Candidatus Olsenella pullistercoris</name>
    <dbReference type="NCBI Taxonomy" id="2838712"/>
    <lineage>
        <taxon>Bacteria</taxon>
        <taxon>Bacillati</taxon>
        <taxon>Actinomycetota</taxon>
        <taxon>Coriobacteriia</taxon>
        <taxon>Coriobacteriales</taxon>
        <taxon>Atopobiaceae</taxon>
        <taxon>Olsenella</taxon>
    </lineage>
</organism>
<feature type="transmembrane region" description="Helical" evidence="1">
    <location>
        <begin position="84"/>
        <end position="102"/>
    </location>
</feature>
<sequence length="196" mass="20226">MQHYDSSFDHVGDFVERWNEGVRGTRALAIGLGALLALAGVASLASPFSLYAVIQTVIAVALIAGGAAGIVGYVRTPELFRSPVALVTGILNALLGVLVLALPSYLTAGTLTLLLAFLFIASGAERLSSAHRMRYFGFEGTGVSTATGVLNIVAGVVFLIAPLFSSLVLGYLMAAYLIVAGASLVAEGVAMRPIGR</sequence>